<evidence type="ECO:0000259" key="4">
    <source>
        <dbReference type="PROSITE" id="PS01124"/>
    </source>
</evidence>
<proteinExistence type="predicted"/>
<evidence type="ECO:0000256" key="1">
    <source>
        <dbReference type="ARBA" id="ARBA00023015"/>
    </source>
</evidence>
<dbReference type="InterPro" id="IPR009057">
    <property type="entry name" value="Homeodomain-like_sf"/>
</dbReference>
<dbReference type="Proteomes" id="UP001596282">
    <property type="component" value="Unassembled WGS sequence"/>
</dbReference>
<dbReference type="Pfam" id="PF12833">
    <property type="entry name" value="HTH_18"/>
    <property type="match status" value="1"/>
</dbReference>
<reference evidence="6" key="1">
    <citation type="journal article" date="2019" name="Int. J. Syst. Evol. Microbiol.">
        <title>The Global Catalogue of Microorganisms (GCM) 10K type strain sequencing project: providing services to taxonomists for standard genome sequencing and annotation.</title>
        <authorList>
            <consortium name="The Broad Institute Genomics Platform"/>
            <consortium name="The Broad Institute Genome Sequencing Center for Infectious Disease"/>
            <person name="Wu L."/>
            <person name="Ma J."/>
        </authorList>
    </citation>
    <scope>NUCLEOTIDE SEQUENCE [LARGE SCALE GENOMIC DNA]</scope>
    <source>
        <strain evidence="6">CCM 8933</strain>
    </source>
</reference>
<organism evidence="5 6">
    <name type="scientific">Lactiplantibacillus daowaiensis</name>
    <dbReference type="NCBI Taxonomy" id="2559918"/>
    <lineage>
        <taxon>Bacteria</taxon>
        <taxon>Bacillati</taxon>
        <taxon>Bacillota</taxon>
        <taxon>Bacilli</taxon>
        <taxon>Lactobacillales</taxon>
        <taxon>Lactobacillaceae</taxon>
        <taxon>Lactiplantibacillus</taxon>
    </lineage>
</organism>
<keyword evidence="3" id="KW-0804">Transcription</keyword>
<dbReference type="Gene3D" id="1.10.10.60">
    <property type="entry name" value="Homeodomain-like"/>
    <property type="match status" value="1"/>
</dbReference>
<dbReference type="PROSITE" id="PS01124">
    <property type="entry name" value="HTH_ARAC_FAMILY_2"/>
    <property type="match status" value="1"/>
</dbReference>
<keyword evidence="1" id="KW-0805">Transcription regulation</keyword>
<accession>A0ABW1RYX9</accession>
<keyword evidence="2" id="KW-0238">DNA-binding</keyword>
<sequence>MKLTLTTQFQQFLLAHGLDLQQILAKTQLTYHLQDETLTMTPLEYYRLTAAIDAQITDEQLLAISDVSQIQLFLPPMFAALSASDGLTALKRFAHFKQLIGPVTAEVQELDQTISVHFAFLYPNQAQTRFALLMEQYLLVSLLRTGSGQRIQPLVTAGPFAYHTAGVAFLGGIQSPSSRNQLIFSKAALQQPFLTENNVMWDFMAPTLQQRLAEVTTTTTFVGSLQKILFTAIPAGDFTLETVAQTIGMSTRSLQRSLTAEQTSFKQQVQTVQRLLAINYLALDNVTPTEIAYLVGYNTPSSFSRAFKQWTGQTVSQYRAAMRVE</sequence>
<dbReference type="SMART" id="SM00342">
    <property type="entry name" value="HTH_ARAC"/>
    <property type="match status" value="1"/>
</dbReference>
<dbReference type="EMBL" id="JBHSSC010000016">
    <property type="protein sequence ID" value="MFC6180756.1"/>
    <property type="molecule type" value="Genomic_DNA"/>
</dbReference>
<evidence type="ECO:0000313" key="5">
    <source>
        <dbReference type="EMBL" id="MFC6180756.1"/>
    </source>
</evidence>
<evidence type="ECO:0000256" key="3">
    <source>
        <dbReference type="ARBA" id="ARBA00023163"/>
    </source>
</evidence>
<dbReference type="SUPFAM" id="SSF46689">
    <property type="entry name" value="Homeodomain-like"/>
    <property type="match status" value="1"/>
</dbReference>
<dbReference type="InterPro" id="IPR032687">
    <property type="entry name" value="AraC-type_N"/>
</dbReference>
<keyword evidence="6" id="KW-1185">Reference proteome</keyword>
<dbReference type="PANTHER" id="PTHR47894">
    <property type="entry name" value="HTH-TYPE TRANSCRIPTIONAL REGULATOR GADX"/>
    <property type="match status" value="1"/>
</dbReference>
<protein>
    <submittedName>
        <fullName evidence="5">Helix-turn-helix domain-containing protein</fullName>
    </submittedName>
</protein>
<evidence type="ECO:0000313" key="6">
    <source>
        <dbReference type="Proteomes" id="UP001596282"/>
    </source>
</evidence>
<dbReference type="Pfam" id="PF12625">
    <property type="entry name" value="Arabinose_bd"/>
    <property type="match status" value="1"/>
</dbReference>
<feature type="domain" description="HTH araC/xylS-type" evidence="4">
    <location>
        <begin position="223"/>
        <end position="321"/>
    </location>
</feature>
<dbReference type="RefSeq" id="WP_137628369.1">
    <property type="nucleotide sequence ID" value="NZ_BJDJ01000008.1"/>
</dbReference>
<dbReference type="PANTHER" id="PTHR47894:SF1">
    <property type="entry name" value="HTH-TYPE TRANSCRIPTIONAL REGULATOR VQSM"/>
    <property type="match status" value="1"/>
</dbReference>
<dbReference type="InterPro" id="IPR018060">
    <property type="entry name" value="HTH_AraC"/>
</dbReference>
<gene>
    <name evidence="5" type="ORF">ACFP5Y_05955</name>
</gene>
<evidence type="ECO:0000256" key="2">
    <source>
        <dbReference type="ARBA" id="ARBA00023125"/>
    </source>
</evidence>
<name>A0ABW1RYX9_9LACO</name>
<comment type="caution">
    <text evidence="5">The sequence shown here is derived from an EMBL/GenBank/DDBJ whole genome shotgun (WGS) entry which is preliminary data.</text>
</comment>